<feature type="compositionally biased region" description="Basic and acidic residues" evidence="1">
    <location>
        <begin position="140"/>
        <end position="154"/>
    </location>
</feature>
<feature type="region of interest" description="Disordered" evidence="1">
    <location>
        <begin position="1"/>
        <end position="199"/>
    </location>
</feature>
<sequence length="199" mass="22245">MPTGYPVEFKEEPFRQRGLDPGRTLDDMRMPPPIDEVRKAHSPGVPLISVPPTSDKGFESRLSDPEYGSRSGAPPVRLRRPKFSDPSDHLASRLAPPTSEERDLSIDVRGDTRPYPNRSNSLLERLNMASGNDPKSSPSLRERVEFPSHPRDINPAEMGDNYIADIGDGDGDSRRGPYKGRSRRERSRRPRGRGSFGNV</sequence>
<evidence type="ECO:0000256" key="1">
    <source>
        <dbReference type="SAM" id="MobiDB-lite"/>
    </source>
</evidence>
<evidence type="ECO:0000313" key="2">
    <source>
        <dbReference type="EMBL" id="KLO14021.1"/>
    </source>
</evidence>
<reference evidence="2 3" key="1">
    <citation type="submission" date="2015-04" db="EMBL/GenBank/DDBJ databases">
        <title>Complete genome sequence of Schizopora paradoxa KUC8140, a cosmopolitan wood degrader in East Asia.</title>
        <authorList>
            <consortium name="DOE Joint Genome Institute"/>
            <person name="Min B."/>
            <person name="Park H."/>
            <person name="Jang Y."/>
            <person name="Kim J.-J."/>
            <person name="Kim K.H."/>
            <person name="Pangilinan J."/>
            <person name="Lipzen A."/>
            <person name="Riley R."/>
            <person name="Grigoriev I.V."/>
            <person name="Spatafora J.W."/>
            <person name="Choi I.-G."/>
        </authorList>
    </citation>
    <scope>NUCLEOTIDE SEQUENCE [LARGE SCALE GENOMIC DNA]</scope>
    <source>
        <strain evidence="2 3">KUC8140</strain>
    </source>
</reference>
<keyword evidence="3" id="KW-1185">Reference proteome</keyword>
<feature type="compositionally biased region" description="Basic and acidic residues" evidence="1">
    <location>
        <begin position="99"/>
        <end position="112"/>
    </location>
</feature>
<protein>
    <submittedName>
        <fullName evidence="2">Uncharacterized protein</fullName>
    </submittedName>
</protein>
<dbReference type="EMBL" id="KQ085950">
    <property type="protein sequence ID" value="KLO14021.1"/>
    <property type="molecule type" value="Genomic_DNA"/>
</dbReference>
<feature type="compositionally biased region" description="Basic and acidic residues" evidence="1">
    <location>
        <begin position="82"/>
        <end position="91"/>
    </location>
</feature>
<feature type="compositionally biased region" description="Basic and acidic residues" evidence="1">
    <location>
        <begin position="8"/>
        <end position="39"/>
    </location>
</feature>
<dbReference type="AlphaFoldDB" id="A0A0H2SAX7"/>
<dbReference type="InParanoid" id="A0A0H2SAX7"/>
<feature type="compositionally biased region" description="Basic residues" evidence="1">
    <location>
        <begin position="176"/>
        <end position="192"/>
    </location>
</feature>
<name>A0A0H2SAX7_9AGAM</name>
<feature type="compositionally biased region" description="Polar residues" evidence="1">
    <location>
        <begin position="129"/>
        <end position="139"/>
    </location>
</feature>
<proteinExistence type="predicted"/>
<organism evidence="2 3">
    <name type="scientific">Schizopora paradoxa</name>
    <dbReference type="NCBI Taxonomy" id="27342"/>
    <lineage>
        <taxon>Eukaryota</taxon>
        <taxon>Fungi</taxon>
        <taxon>Dikarya</taxon>
        <taxon>Basidiomycota</taxon>
        <taxon>Agaricomycotina</taxon>
        <taxon>Agaricomycetes</taxon>
        <taxon>Hymenochaetales</taxon>
        <taxon>Schizoporaceae</taxon>
        <taxon>Schizopora</taxon>
    </lineage>
</organism>
<evidence type="ECO:0000313" key="3">
    <source>
        <dbReference type="Proteomes" id="UP000053477"/>
    </source>
</evidence>
<accession>A0A0H2SAX7</accession>
<gene>
    <name evidence="2" type="ORF">SCHPADRAFT_335166</name>
</gene>
<dbReference type="Proteomes" id="UP000053477">
    <property type="component" value="Unassembled WGS sequence"/>
</dbReference>